<organism evidence="1 2">
    <name type="scientific">Niabella drilacis (strain DSM 25811 / CCM 8410 / CCUG 62505 / LMG 26954 / E90)</name>
    <dbReference type="NCBI Taxonomy" id="1285928"/>
    <lineage>
        <taxon>Bacteria</taxon>
        <taxon>Pseudomonadati</taxon>
        <taxon>Bacteroidota</taxon>
        <taxon>Chitinophagia</taxon>
        <taxon>Chitinophagales</taxon>
        <taxon>Chitinophagaceae</taxon>
        <taxon>Niabella</taxon>
    </lineage>
</organism>
<evidence type="ECO:0000313" key="1">
    <source>
        <dbReference type="EMBL" id="SDD88400.1"/>
    </source>
</evidence>
<accession>A0A1G6YDG2</accession>
<proteinExistence type="predicted"/>
<evidence type="ECO:0000313" key="2">
    <source>
        <dbReference type="Proteomes" id="UP000198757"/>
    </source>
</evidence>
<name>A0A1G6YDG2_NIADE</name>
<dbReference type="AlphaFoldDB" id="A0A1G6YDG2"/>
<sequence length="638" mass="73397">MGIVKAVAASRARMNLAALAVFITLCCGCSSSNFMPLKSKTFVREDFPERFFFDTATNTGFNKRVYGFKYIDRRSLARLKKTRFFKQLKRYKDHLIPVYAATRSNEEALPEYLLVFKIRRNLPINGYLSTHFRKIELYRRAGGNRFNKKRLVQTYYSHDPVNKWIASAEFVSNNADEASFLVLGFLPYSDRSKILDLPVSASRDLYEKHILEDSSATYGYGLRRYGADTILQIRGFWYIGPVSSSLKNADQFVYHNYFKIADSAFAHNGILSYAAPVNILKNWDKTELEQSDDVYSYSNHRRSLSTYLSFLGLHKAAVEDSSIKGFSYPRGYSIVPADQYILDQIADRKIIAFNDLGYDVRNRAFLFHLLDSLKKRGFTHLAIEDLHKKFRANRISIKSGFHVREPVLHNLIEYAGNIGIKVTGYDLCSSCTDGERNKAAARYLVRKARIRSGHKLLILANAGNIGKSKKGASPNTLADYLHYYSQQEVFTIAQAFEKWSYLKDSLISNYYVLSSDTDGHSYRPNNLVADVNVFPPTTLQYFDYDFYYQNRLLPLNKFTFHYTAADAATKKEVTLYLYKSKKRKSRNSPLPLPLFVKQLENKSQEVNIYSAYKGKSYIEVRDDTNTLLFSRELAPRPE</sequence>
<gene>
    <name evidence="1" type="ORF">SAMN04487894_11579</name>
</gene>
<dbReference type="RefSeq" id="WP_090392160.1">
    <property type="nucleotide sequence ID" value="NZ_FMZO01000015.1"/>
</dbReference>
<keyword evidence="2" id="KW-1185">Reference proteome</keyword>
<dbReference type="Proteomes" id="UP000198757">
    <property type="component" value="Unassembled WGS sequence"/>
</dbReference>
<reference evidence="2" key="1">
    <citation type="submission" date="2016-10" db="EMBL/GenBank/DDBJ databases">
        <authorList>
            <person name="Varghese N."/>
            <person name="Submissions S."/>
        </authorList>
    </citation>
    <scope>NUCLEOTIDE SEQUENCE [LARGE SCALE GENOMIC DNA]</scope>
    <source>
        <strain evidence="2">DSM 25811 / CCM 8410 / LMG 26954 / E90</strain>
    </source>
</reference>
<dbReference type="STRING" id="1285928.SAMN04487894_11579"/>
<protein>
    <submittedName>
        <fullName evidence="1">Uncharacterized protein</fullName>
    </submittedName>
</protein>
<dbReference type="EMBL" id="FMZO01000015">
    <property type="protein sequence ID" value="SDD88400.1"/>
    <property type="molecule type" value="Genomic_DNA"/>
</dbReference>